<evidence type="ECO:0000256" key="6">
    <source>
        <dbReference type="SAM" id="Phobius"/>
    </source>
</evidence>
<dbReference type="OrthoDB" id="32485at2"/>
<evidence type="ECO:0000256" key="3">
    <source>
        <dbReference type="ARBA" id="ARBA00022960"/>
    </source>
</evidence>
<sequence length="353" mass="36631">MDPILLLTGLLLLAFGLLGVGVAEPGLLSGHLLRVGLALLVLLAGSLIPPRLLLKGAFGLLLSTLALLALVLLLGDGPGGVRRWFYLGSFGFQPSELAKVAVVAYLASFVKRKGNDYPIVGPVLLVGSTVGLILVEPDFSTALFLATLATLLLILAGVPWRRLIAIGLAGSLVVAPFAGAYLSRFQYVSERFGGFLAYLKGEASPTETAYQVLQAQKAILLAGPLGQGPGGNLPHLPEAHNDMVFASVVFAMGWLGGGMVLFLYLLLFLRGLSVALKLPGGEGVLAMGLTLYLTLQAALNIGVTLGFLPVTGMPLPLISYGGSSLLVSGLALGLLLSLEREGRKGGKAWPASS</sequence>
<evidence type="ECO:0000313" key="8">
    <source>
        <dbReference type="Proteomes" id="UP000000211"/>
    </source>
</evidence>
<comment type="subcellular location">
    <subcellularLocation>
        <location evidence="1">Membrane</location>
        <topology evidence="1">Multi-pass membrane protein</topology>
    </subcellularLocation>
</comment>
<dbReference type="InterPro" id="IPR001182">
    <property type="entry name" value="FtsW/RodA"/>
</dbReference>
<dbReference type="GO" id="GO:0015648">
    <property type="term" value="F:lipid-linked peptidoglycan transporter activity"/>
    <property type="evidence" value="ECO:0007669"/>
    <property type="project" value="TreeGrafter"/>
</dbReference>
<gene>
    <name evidence="7" type="ORF">Theos_1126</name>
</gene>
<dbReference type="Pfam" id="PF01098">
    <property type="entry name" value="FTSW_RODA_SPOVE"/>
    <property type="match status" value="1"/>
</dbReference>
<feature type="transmembrane region" description="Helical" evidence="6">
    <location>
        <begin position="317"/>
        <end position="338"/>
    </location>
</feature>
<keyword evidence="3" id="KW-0133">Cell shape</keyword>
<dbReference type="GO" id="GO:0008360">
    <property type="term" value="P:regulation of cell shape"/>
    <property type="evidence" value="ECO:0007669"/>
    <property type="project" value="UniProtKB-KW"/>
</dbReference>
<evidence type="ECO:0000256" key="4">
    <source>
        <dbReference type="ARBA" id="ARBA00022989"/>
    </source>
</evidence>
<organism evidence="7 8">
    <name type="scientific">Thermus oshimai JL-2</name>
    <dbReference type="NCBI Taxonomy" id="751945"/>
    <lineage>
        <taxon>Bacteria</taxon>
        <taxon>Thermotogati</taxon>
        <taxon>Deinococcota</taxon>
        <taxon>Deinococci</taxon>
        <taxon>Thermales</taxon>
        <taxon>Thermaceae</taxon>
        <taxon>Thermus</taxon>
    </lineage>
</organism>
<keyword evidence="4 6" id="KW-1133">Transmembrane helix</keyword>
<dbReference type="HOGENOM" id="CLU_029243_2_1_0"/>
<dbReference type="KEGG" id="tos:Theos_1126"/>
<dbReference type="eggNOG" id="COG0772">
    <property type="taxonomic scope" value="Bacteria"/>
</dbReference>
<dbReference type="PATRIC" id="fig|751945.3.peg.1118"/>
<name>K7QUW4_THEOS</name>
<evidence type="ECO:0000256" key="1">
    <source>
        <dbReference type="ARBA" id="ARBA00004141"/>
    </source>
</evidence>
<evidence type="ECO:0000256" key="5">
    <source>
        <dbReference type="ARBA" id="ARBA00023136"/>
    </source>
</evidence>
<dbReference type="GO" id="GO:0005886">
    <property type="term" value="C:plasma membrane"/>
    <property type="evidence" value="ECO:0007669"/>
    <property type="project" value="TreeGrafter"/>
</dbReference>
<feature type="transmembrane region" description="Helical" evidence="6">
    <location>
        <begin position="141"/>
        <end position="158"/>
    </location>
</feature>
<dbReference type="EMBL" id="CP003249">
    <property type="protein sequence ID" value="AFV76171.1"/>
    <property type="molecule type" value="Genomic_DNA"/>
</dbReference>
<feature type="transmembrane region" description="Helical" evidence="6">
    <location>
        <begin position="33"/>
        <end position="49"/>
    </location>
</feature>
<dbReference type="AlphaFoldDB" id="K7QUW4"/>
<keyword evidence="2 6" id="KW-0812">Transmembrane</keyword>
<protein>
    <submittedName>
        <fullName evidence="7">Bacterial cell division membrane protein</fullName>
    </submittedName>
</protein>
<dbReference type="PANTHER" id="PTHR30474">
    <property type="entry name" value="CELL CYCLE PROTEIN"/>
    <property type="match status" value="1"/>
</dbReference>
<evidence type="ECO:0000256" key="2">
    <source>
        <dbReference type="ARBA" id="ARBA00022692"/>
    </source>
</evidence>
<feature type="transmembrane region" description="Helical" evidence="6">
    <location>
        <begin position="86"/>
        <end position="110"/>
    </location>
</feature>
<keyword evidence="5 6" id="KW-0472">Membrane</keyword>
<feature type="transmembrane region" description="Helical" evidence="6">
    <location>
        <begin position="289"/>
        <end position="311"/>
    </location>
</feature>
<feature type="transmembrane region" description="Helical" evidence="6">
    <location>
        <begin position="56"/>
        <end position="74"/>
    </location>
</feature>
<evidence type="ECO:0000313" key="7">
    <source>
        <dbReference type="EMBL" id="AFV76171.1"/>
    </source>
</evidence>
<feature type="transmembrane region" description="Helical" evidence="6">
    <location>
        <begin position="163"/>
        <end position="182"/>
    </location>
</feature>
<dbReference type="GO" id="GO:0032153">
    <property type="term" value="C:cell division site"/>
    <property type="evidence" value="ECO:0007669"/>
    <property type="project" value="TreeGrafter"/>
</dbReference>
<dbReference type="RefSeq" id="WP_016329361.1">
    <property type="nucleotide sequence ID" value="NC_019386.1"/>
</dbReference>
<feature type="transmembrane region" description="Helical" evidence="6">
    <location>
        <begin position="117"/>
        <end position="135"/>
    </location>
</feature>
<keyword evidence="7" id="KW-0131">Cell cycle</keyword>
<reference evidence="7 8" key="1">
    <citation type="journal article" date="2013" name="Genome Announc.">
        <title>Whole Genome Sequencing of Thermus oshimai JL-2 and Thermus thermophilus JL-18, Incomplete Denitrifiers from the United States Great Basin.</title>
        <authorList>
            <person name="Murugapiran S.K."/>
            <person name="Huntemann M."/>
            <person name="Wei C.L."/>
            <person name="Han J."/>
            <person name="Detter J.C."/>
            <person name="Han C.S."/>
            <person name="Erkkila T.H."/>
            <person name="Teshima H."/>
            <person name="Chen A."/>
            <person name="Kyrpides N."/>
            <person name="Mavrommatis K."/>
            <person name="Markowitz V."/>
            <person name="Szeto E."/>
            <person name="Ivanova N."/>
            <person name="Pagani I."/>
            <person name="Lam J."/>
            <person name="McDonald A.I."/>
            <person name="Dodsworth J.A."/>
            <person name="Pati A."/>
            <person name="Goodwin L."/>
            <person name="Peters L."/>
            <person name="Pitluck S."/>
            <person name="Woyke T."/>
            <person name="Hedlund B.P."/>
        </authorList>
    </citation>
    <scope>NUCLEOTIDE SEQUENCE</scope>
    <source>
        <strain evidence="7 8">JL-2</strain>
    </source>
</reference>
<feature type="transmembrane region" description="Helical" evidence="6">
    <location>
        <begin position="243"/>
        <end position="269"/>
    </location>
</feature>
<dbReference type="GO" id="GO:0051301">
    <property type="term" value="P:cell division"/>
    <property type="evidence" value="ECO:0007669"/>
    <property type="project" value="UniProtKB-KW"/>
</dbReference>
<dbReference type="Proteomes" id="UP000000211">
    <property type="component" value="Chromosome"/>
</dbReference>
<accession>K7QUW4</accession>
<keyword evidence="7" id="KW-0132">Cell division</keyword>
<keyword evidence="8" id="KW-1185">Reference proteome</keyword>
<proteinExistence type="predicted"/>
<dbReference type="STRING" id="751945.Theos_1126"/>